<evidence type="ECO:0000256" key="1">
    <source>
        <dbReference type="SAM" id="MobiDB-lite"/>
    </source>
</evidence>
<sequence>MVTHDFLISDVNTQRSRLGSPHSETAEAPSDPNKQLNLTGTHAQLYSNTIAGASRAVSAESMVFVGDLIPIGQENSDWSKVGLALDHH</sequence>
<dbReference type="AlphaFoldDB" id="A0A9I9EFL1"/>
<protein>
    <submittedName>
        <fullName evidence="2">Uncharacterized protein</fullName>
    </submittedName>
</protein>
<dbReference type="Gramene" id="MELO3C033132.2.1">
    <property type="protein sequence ID" value="MELO3C033132.2.1"/>
    <property type="gene ID" value="MELO3C033132.2"/>
</dbReference>
<name>A0A9I9EFL1_CUCME</name>
<reference evidence="2" key="1">
    <citation type="submission" date="2023-03" db="UniProtKB">
        <authorList>
            <consortium name="EnsemblPlants"/>
        </authorList>
    </citation>
    <scope>IDENTIFICATION</scope>
</reference>
<accession>A0A9I9EFL1</accession>
<evidence type="ECO:0000313" key="2">
    <source>
        <dbReference type="EnsemblPlants" id="MELO3C033132.2.1"/>
    </source>
</evidence>
<proteinExistence type="predicted"/>
<organism evidence="2">
    <name type="scientific">Cucumis melo</name>
    <name type="common">Muskmelon</name>
    <dbReference type="NCBI Taxonomy" id="3656"/>
    <lineage>
        <taxon>Eukaryota</taxon>
        <taxon>Viridiplantae</taxon>
        <taxon>Streptophyta</taxon>
        <taxon>Embryophyta</taxon>
        <taxon>Tracheophyta</taxon>
        <taxon>Spermatophyta</taxon>
        <taxon>Magnoliopsida</taxon>
        <taxon>eudicotyledons</taxon>
        <taxon>Gunneridae</taxon>
        <taxon>Pentapetalae</taxon>
        <taxon>rosids</taxon>
        <taxon>fabids</taxon>
        <taxon>Cucurbitales</taxon>
        <taxon>Cucurbitaceae</taxon>
        <taxon>Benincaseae</taxon>
        <taxon>Cucumis</taxon>
    </lineage>
</organism>
<dbReference type="EnsemblPlants" id="MELO3C033132.2.1">
    <property type="protein sequence ID" value="MELO3C033132.2.1"/>
    <property type="gene ID" value="MELO3C033132.2"/>
</dbReference>
<feature type="region of interest" description="Disordered" evidence="1">
    <location>
        <begin position="1"/>
        <end position="37"/>
    </location>
</feature>